<protein>
    <submittedName>
        <fullName evidence="2">Uncharacterized protein</fullName>
    </submittedName>
</protein>
<reference evidence="3" key="1">
    <citation type="journal article" date="2011" name="PLoS Genet.">
        <title>Genomic analysis of the necrotrophic fungal pathogens Sclerotinia sclerotiorum and Botrytis cinerea.</title>
        <authorList>
            <person name="Amselem J."/>
            <person name="Cuomo C.A."/>
            <person name="van Kan J.A."/>
            <person name="Viaud M."/>
            <person name="Benito E.P."/>
            <person name="Couloux A."/>
            <person name="Coutinho P.M."/>
            <person name="de Vries R.P."/>
            <person name="Dyer P.S."/>
            <person name="Fillinger S."/>
            <person name="Fournier E."/>
            <person name="Gout L."/>
            <person name="Hahn M."/>
            <person name="Kohn L."/>
            <person name="Lapalu N."/>
            <person name="Plummer K.M."/>
            <person name="Pradier J.M."/>
            <person name="Quevillon E."/>
            <person name="Sharon A."/>
            <person name="Simon A."/>
            <person name="ten Have A."/>
            <person name="Tudzynski B."/>
            <person name="Tudzynski P."/>
            <person name="Wincker P."/>
            <person name="Andrew M."/>
            <person name="Anthouard V."/>
            <person name="Beever R.E."/>
            <person name="Beffa R."/>
            <person name="Benoit I."/>
            <person name="Bouzid O."/>
            <person name="Brault B."/>
            <person name="Chen Z."/>
            <person name="Choquer M."/>
            <person name="Collemare J."/>
            <person name="Cotton P."/>
            <person name="Danchin E.G."/>
            <person name="Da Silva C."/>
            <person name="Gautier A."/>
            <person name="Giraud C."/>
            <person name="Giraud T."/>
            <person name="Gonzalez C."/>
            <person name="Grossetete S."/>
            <person name="Guldener U."/>
            <person name="Henrissat B."/>
            <person name="Howlett B.J."/>
            <person name="Kodira C."/>
            <person name="Kretschmer M."/>
            <person name="Lappartient A."/>
            <person name="Leroch M."/>
            <person name="Levis C."/>
            <person name="Mauceli E."/>
            <person name="Neuveglise C."/>
            <person name="Oeser B."/>
            <person name="Pearson M."/>
            <person name="Poulain J."/>
            <person name="Poussereau N."/>
            <person name="Quesneville H."/>
            <person name="Rascle C."/>
            <person name="Schumacher J."/>
            <person name="Segurens B."/>
            <person name="Sexton A."/>
            <person name="Silva E."/>
            <person name="Sirven C."/>
            <person name="Soanes D.M."/>
            <person name="Talbot N.J."/>
            <person name="Templeton M."/>
            <person name="Yandava C."/>
            <person name="Yarden O."/>
            <person name="Zeng Q."/>
            <person name="Rollins J.A."/>
            <person name="Lebrun M.H."/>
            <person name="Dickman M."/>
        </authorList>
    </citation>
    <scope>NUCLEOTIDE SEQUENCE [LARGE SCALE GENOMIC DNA]</scope>
    <source>
        <strain evidence="3">ATCC 18683 / 1980 / Ss-1</strain>
    </source>
</reference>
<feature type="region of interest" description="Disordered" evidence="1">
    <location>
        <begin position="1"/>
        <end position="43"/>
    </location>
</feature>
<dbReference type="GeneID" id="5480754"/>
<proteinExistence type="predicted"/>
<evidence type="ECO:0000313" key="2">
    <source>
        <dbReference type="EMBL" id="EDO00427.1"/>
    </source>
</evidence>
<name>A7F9L6_SCLS1</name>
<dbReference type="InParanoid" id="A7F9L6"/>
<gene>
    <name evidence="2" type="ORF">SS1G_14297</name>
</gene>
<dbReference type="KEGG" id="ssl:SS1G_14297"/>
<keyword evidence="3" id="KW-1185">Reference proteome</keyword>
<sequence length="43" mass="4556">MSEVQDLNPAGDDDQFAKQKPCPLHQKDGEGKGGVVDAGTMIQ</sequence>
<dbReference type="EMBL" id="CH476652">
    <property type="protein sequence ID" value="EDO00427.1"/>
    <property type="molecule type" value="Genomic_DNA"/>
</dbReference>
<accession>A7F9L6</accession>
<dbReference type="AlphaFoldDB" id="A7F9L6"/>
<evidence type="ECO:0000256" key="1">
    <source>
        <dbReference type="SAM" id="MobiDB-lite"/>
    </source>
</evidence>
<organism evidence="2 3">
    <name type="scientific">Sclerotinia sclerotiorum (strain ATCC 18683 / 1980 / Ss-1)</name>
    <name type="common">White mold</name>
    <name type="synonym">Whetzelinia sclerotiorum</name>
    <dbReference type="NCBI Taxonomy" id="665079"/>
    <lineage>
        <taxon>Eukaryota</taxon>
        <taxon>Fungi</taxon>
        <taxon>Dikarya</taxon>
        <taxon>Ascomycota</taxon>
        <taxon>Pezizomycotina</taxon>
        <taxon>Leotiomycetes</taxon>
        <taxon>Helotiales</taxon>
        <taxon>Sclerotiniaceae</taxon>
        <taxon>Sclerotinia</taxon>
    </lineage>
</organism>
<evidence type="ECO:0000313" key="3">
    <source>
        <dbReference type="Proteomes" id="UP000001312"/>
    </source>
</evidence>
<dbReference type="RefSeq" id="XP_001584684.1">
    <property type="nucleotide sequence ID" value="XM_001584634.1"/>
</dbReference>
<dbReference type="Proteomes" id="UP000001312">
    <property type="component" value="Unassembled WGS sequence"/>
</dbReference>